<gene>
    <name evidence="1" type="ORF">RhiirA4_467758</name>
</gene>
<dbReference type="VEuPathDB" id="FungiDB:RhiirA1_444118"/>
<evidence type="ECO:0000313" key="2">
    <source>
        <dbReference type="Proteomes" id="UP000234323"/>
    </source>
</evidence>
<organism evidence="1 2">
    <name type="scientific">Rhizophagus irregularis</name>
    <dbReference type="NCBI Taxonomy" id="588596"/>
    <lineage>
        <taxon>Eukaryota</taxon>
        <taxon>Fungi</taxon>
        <taxon>Fungi incertae sedis</taxon>
        <taxon>Mucoromycota</taxon>
        <taxon>Glomeromycotina</taxon>
        <taxon>Glomeromycetes</taxon>
        <taxon>Glomerales</taxon>
        <taxon>Glomeraceae</taxon>
        <taxon>Rhizophagus</taxon>
    </lineage>
</organism>
<sequence length="132" mass="15389">MEFQLPCMETFNKIKDLIYILTSTMLIDPDPSTQHDGKRLKNINLTENEWQEISKLIIILEDFEYLDGINDSNVENINLTNSDTAFDDDVGYEDAPEDESISEQPKRRKLILIRHKIAPILKNVLKLHFIDQ</sequence>
<accession>A0A2I1GWF9</accession>
<proteinExistence type="predicted"/>
<dbReference type="AlphaFoldDB" id="A0A2I1GWF9"/>
<protein>
    <submittedName>
        <fullName evidence="1">Uncharacterized protein</fullName>
    </submittedName>
</protein>
<evidence type="ECO:0000313" key="1">
    <source>
        <dbReference type="EMBL" id="PKY50971.1"/>
    </source>
</evidence>
<dbReference type="Proteomes" id="UP000234323">
    <property type="component" value="Unassembled WGS sequence"/>
</dbReference>
<keyword evidence="2" id="KW-1185">Reference proteome</keyword>
<name>A0A2I1GWF9_9GLOM</name>
<comment type="caution">
    <text evidence="1">The sequence shown here is derived from an EMBL/GenBank/DDBJ whole genome shotgun (WGS) entry which is preliminary data.</text>
</comment>
<reference evidence="1 2" key="1">
    <citation type="submission" date="2015-10" db="EMBL/GenBank/DDBJ databases">
        <title>Genome analyses suggest a sexual origin of heterokaryosis in a supposedly ancient asexual fungus.</title>
        <authorList>
            <person name="Ropars J."/>
            <person name="Sedzielewska K."/>
            <person name="Noel J."/>
            <person name="Charron P."/>
            <person name="Farinelli L."/>
            <person name="Marton T."/>
            <person name="Kruger M."/>
            <person name="Pelin A."/>
            <person name="Brachmann A."/>
            <person name="Corradi N."/>
        </authorList>
    </citation>
    <scope>NUCLEOTIDE SEQUENCE [LARGE SCALE GENOMIC DNA]</scope>
    <source>
        <strain evidence="1 2">A4</strain>
    </source>
</reference>
<dbReference type="EMBL" id="LLXI01000948">
    <property type="protein sequence ID" value="PKY50971.1"/>
    <property type="molecule type" value="Genomic_DNA"/>
</dbReference>